<evidence type="ECO:0000313" key="2">
    <source>
        <dbReference type="Proteomes" id="UP000232323"/>
    </source>
</evidence>
<keyword evidence="2" id="KW-1185">Reference proteome</keyword>
<gene>
    <name evidence="1" type="ORF">CEUSTIGMA_g12836.t1</name>
</gene>
<organism evidence="1 2">
    <name type="scientific">Chlamydomonas eustigma</name>
    <dbReference type="NCBI Taxonomy" id="1157962"/>
    <lineage>
        <taxon>Eukaryota</taxon>
        <taxon>Viridiplantae</taxon>
        <taxon>Chlorophyta</taxon>
        <taxon>core chlorophytes</taxon>
        <taxon>Chlorophyceae</taxon>
        <taxon>CS clade</taxon>
        <taxon>Chlamydomonadales</taxon>
        <taxon>Chlamydomonadaceae</taxon>
        <taxon>Chlamydomonas</taxon>
    </lineage>
</organism>
<dbReference type="OrthoDB" id="548295at2759"/>
<dbReference type="AlphaFoldDB" id="A0A250XRI6"/>
<dbReference type="Proteomes" id="UP000232323">
    <property type="component" value="Unassembled WGS sequence"/>
</dbReference>
<accession>A0A250XRI6</accession>
<proteinExistence type="predicted"/>
<sequence length="209" mass="23057">MSFTASEPALEYKQSTFSVPSSLTAASTTTLPSSRGDANNRFVFAAEREALQASPSSTVLPAAAERQALQASPSSTVLPAAAERQALQASPSLAVLPAATAAERSSVYEEVMALTEQLGPRVEGWLREEFEQLFDHIVCRKLPWKNDDILAVLSRHWDTVALRVRSPQETKRLVAGMLEVSKQNIRDRRRSVKGFCLQADELRKAFWLL</sequence>
<reference evidence="1 2" key="1">
    <citation type="submission" date="2017-08" db="EMBL/GenBank/DDBJ databases">
        <title>Acidophilic green algal genome provides insights into adaptation to an acidic environment.</title>
        <authorList>
            <person name="Hirooka S."/>
            <person name="Hirose Y."/>
            <person name="Kanesaki Y."/>
            <person name="Higuchi S."/>
            <person name="Fujiwara T."/>
            <person name="Onuma R."/>
            <person name="Era A."/>
            <person name="Ohbayashi R."/>
            <person name="Uzuka A."/>
            <person name="Nozaki H."/>
            <person name="Yoshikawa H."/>
            <person name="Miyagishima S.Y."/>
        </authorList>
    </citation>
    <scope>NUCLEOTIDE SEQUENCE [LARGE SCALE GENOMIC DNA]</scope>
    <source>
        <strain evidence="1 2">NIES-2499</strain>
    </source>
</reference>
<name>A0A250XRI6_9CHLO</name>
<dbReference type="EMBL" id="BEGY01000168">
    <property type="protein sequence ID" value="GAX85420.1"/>
    <property type="molecule type" value="Genomic_DNA"/>
</dbReference>
<comment type="caution">
    <text evidence="1">The sequence shown here is derived from an EMBL/GenBank/DDBJ whole genome shotgun (WGS) entry which is preliminary data.</text>
</comment>
<evidence type="ECO:0000313" key="1">
    <source>
        <dbReference type="EMBL" id="GAX85420.1"/>
    </source>
</evidence>
<protein>
    <submittedName>
        <fullName evidence="1">Uncharacterized protein</fullName>
    </submittedName>
</protein>